<feature type="domain" description="Thioesterase" evidence="2">
    <location>
        <begin position="8"/>
        <end position="219"/>
    </location>
</feature>
<comment type="caution">
    <text evidence="3">The sequence shown here is derived from an EMBL/GenBank/DDBJ whole genome shotgun (WGS) entry which is preliminary data.</text>
</comment>
<comment type="similarity">
    <text evidence="1">Belongs to the thioesterase family.</text>
</comment>
<dbReference type="SUPFAM" id="SSF53474">
    <property type="entry name" value="alpha/beta-Hydrolases"/>
    <property type="match status" value="1"/>
</dbReference>
<sequence length="255" mass="28531">MSDLRQIPLVCFPHAGAGALYYGKWRHTFQDGIDLRIVEYPFRERRLRTPMPSSVELLAGEIFAEFADVFRGPYAVWGHSMGSIIGYEVAKLCQERLDNPPLVYFGSGSSAPSGSRFTRVRDLDSTAGFNDVLRRYGGVGEEILRDAGFVKYIAPVIEADLRLMGGYVDTAREKLRCPIVLMQGREDAVTSGPWAEYTDAPLEVFEYDGGHFFHDAHRAEMAGLMESRIQTRWQLTSASDDFDLPTPPTAAPGRR</sequence>
<dbReference type="Pfam" id="PF00975">
    <property type="entry name" value="Thioesterase"/>
    <property type="match status" value="1"/>
</dbReference>
<evidence type="ECO:0000256" key="1">
    <source>
        <dbReference type="ARBA" id="ARBA00007169"/>
    </source>
</evidence>
<gene>
    <name evidence="3" type="ORF">D3105_28740</name>
</gene>
<accession>A0A423USA5</accession>
<evidence type="ECO:0000259" key="2">
    <source>
        <dbReference type="Pfam" id="PF00975"/>
    </source>
</evidence>
<dbReference type="InterPro" id="IPR029058">
    <property type="entry name" value="AB_hydrolase_fold"/>
</dbReference>
<name>A0A423USA5_STRGL</name>
<dbReference type="PANTHER" id="PTHR11487">
    <property type="entry name" value="THIOESTERASE"/>
    <property type="match status" value="1"/>
</dbReference>
<dbReference type="Gene3D" id="3.40.50.1820">
    <property type="entry name" value="alpha/beta hydrolase"/>
    <property type="match status" value="1"/>
</dbReference>
<dbReference type="RefSeq" id="WP_118905880.1">
    <property type="nucleotide sequence ID" value="NZ_QWFA01000207.1"/>
</dbReference>
<organism evidence="3 4">
    <name type="scientific">Streptomyces globisporus</name>
    <dbReference type="NCBI Taxonomy" id="1908"/>
    <lineage>
        <taxon>Bacteria</taxon>
        <taxon>Bacillati</taxon>
        <taxon>Actinomycetota</taxon>
        <taxon>Actinomycetes</taxon>
        <taxon>Kitasatosporales</taxon>
        <taxon>Streptomycetaceae</taxon>
        <taxon>Streptomyces</taxon>
    </lineage>
</organism>
<dbReference type="EMBL" id="QWFA01000207">
    <property type="protein sequence ID" value="ROV65198.1"/>
    <property type="molecule type" value="Genomic_DNA"/>
</dbReference>
<dbReference type="PANTHER" id="PTHR11487:SF0">
    <property type="entry name" value="S-ACYL FATTY ACID SYNTHASE THIOESTERASE, MEDIUM CHAIN"/>
    <property type="match status" value="1"/>
</dbReference>
<protein>
    <submittedName>
        <fullName evidence="3">Thioesterase</fullName>
    </submittedName>
</protein>
<dbReference type="GO" id="GO:0008610">
    <property type="term" value="P:lipid biosynthetic process"/>
    <property type="evidence" value="ECO:0007669"/>
    <property type="project" value="TreeGrafter"/>
</dbReference>
<dbReference type="InterPro" id="IPR001031">
    <property type="entry name" value="Thioesterase"/>
</dbReference>
<dbReference type="AlphaFoldDB" id="A0A423USA5"/>
<dbReference type="InterPro" id="IPR012223">
    <property type="entry name" value="TEII"/>
</dbReference>
<evidence type="ECO:0000313" key="3">
    <source>
        <dbReference type="EMBL" id="ROV65198.1"/>
    </source>
</evidence>
<evidence type="ECO:0000313" key="4">
    <source>
        <dbReference type="Proteomes" id="UP000285596"/>
    </source>
</evidence>
<dbReference type="Proteomes" id="UP000285596">
    <property type="component" value="Unassembled WGS sequence"/>
</dbReference>
<reference evidence="3 4" key="1">
    <citation type="submission" date="2018-08" db="EMBL/GenBank/DDBJ databases">
        <title>Streptomyces globisporus 1912-4Crt, whole genome shotgun sequence.</title>
        <authorList>
            <person name="Matselyukh B."/>
        </authorList>
    </citation>
    <scope>NUCLEOTIDE SEQUENCE [LARGE SCALE GENOMIC DNA]</scope>
    <source>
        <strain evidence="3 4">1912-4Crt</strain>
    </source>
</reference>
<proteinExistence type="inferred from homology"/>